<dbReference type="PANTHER" id="PTHR43046:SF14">
    <property type="entry name" value="MUTT_NUDIX FAMILY PROTEIN"/>
    <property type="match status" value="1"/>
</dbReference>
<comment type="cofactor">
    <cofactor evidence="1">
        <name>Mg(2+)</name>
        <dbReference type="ChEBI" id="CHEBI:18420"/>
    </cofactor>
</comment>
<dbReference type="Proteomes" id="UP001316087">
    <property type="component" value="Unassembled WGS sequence"/>
</dbReference>
<dbReference type="GO" id="GO:0016787">
    <property type="term" value="F:hydrolase activity"/>
    <property type="evidence" value="ECO:0007669"/>
    <property type="project" value="UniProtKB-KW"/>
</dbReference>
<dbReference type="Pfam" id="PF00293">
    <property type="entry name" value="NUDIX"/>
    <property type="match status" value="1"/>
</dbReference>
<dbReference type="PROSITE" id="PS00893">
    <property type="entry name" value="NUDIX_BOX"/>
    <property type="match status" value="1"/>
</dbReference>
<proteinExistence type="inferred from homology"/>
<evidence type="ECO:0000256" key="3">
    <source>
        <dbReference type="RuleBase" id="RU003476"/>
    </source>
</evidence>
<dbReference type="PANTHER" id="PTHR43046">
    <property type="entry name" value="GDP-MANNOSE MANNOSYL HYDROLASE"/>
    <property type="match status" value="1"/>
</dbReference>
<feature type="domain" description="Nudix hydrolase" evidence="4">
    <location>
        <begin position="8"/>
        <end position="138"/>
    </location>
</feature>
<dbReference type="EMBL" id="JAKZFC010000005">
    <property type="protein sequence ID" value="MCH7323031.1"/>
    <property type="molecule type" value="Genomic_DNA"/>
</dbReference>
<comment type="similarity">
    <text evidence="3">Belongs to the Nudix hydrolase family.</text>
</comment>
<name>A0ABS9UFB9_9BACL</name>
<gene>
    <name evidence="5" type="ORF">LZ480_14225</name>
</gene>
<comment type="caution">
    <text evidence="5">The sequence shown here is derived from an EMBL/GenBank/DDBJ whole genome shotgun (WGS) entry which is preliminary data.</text>
</comment>
<evidence type="ECO:0000259" key="4">
    <source>
        <dbReference type="PROSITE" id="PS51462"/>
    </source>
</evidence>
<reference evidence="5 6" key="1">
    <citation type="submission" date="2022-03" db="EMBL/GenBank/DDBJ databases">
        <authorList>
            <person name="Jo J.-H."/>
            <person name="Im W.-T."/>
        </authorList>
    </citation>
    <scope>NUCLEOTIDE SEQUENCE [LARGE SCALE GENOMIC DNA]</scope>
    <source>
        <strain evidence="5 6">MA9</strain>
    </source>
</reference>
<evidence type="ECO:0000313" key="6">
    <source>
        <dbReference type="Proteomes" id="UP001316087"/>
    </source>
</evidence>
<dbReference type="InterPro" id="IPR000086">
    <property type="entry name" value="NUDIX_hydrolase_dom"/>
</dbReference>
<dbReference type="InterPro" id="IPR015797">
    <property type="entry name" value="NUDIX_hydrolase-like_dom_sf"/>
</dbReference>
<sequence>MVKKDRGKVWLGVASIVENANGEWLLVKKTYGGLKGVWSLPAGFVQEAETVTKAAMREVLEETGVMCKVVGLVGFRSGVILNDISDNMAIFYCRLVDELAPFILQDREIQEACWMSPRDIVMHELSSVMLKEMAQEHVARHMHPIIEDINPGDDFGYNEYHLYFKK</sequence>
<keyword evidence="6" id="KW-1185">Reference proteome</keyword>
<protein>
    <submittedName>
        <fullName evidence="5">NUDIX hydrolase</fullName>
    </submittedName>
</protein>
<dbReference type="InterPro" id="IPR020084">
    <property type="entry name" value="NUDIX_hydrolase_CS"/>
</dbReference>
<evidence type="ECO:0000256" key="2">
    <source>
        <dbReference type="ARBA" id="ARBA00022801"/>
    </source>
</evidence>
<evidence type="ECO:0000256" key="1">
    <source>
        <dbReference type="ARBA" id="ARBA00001946"/>
    </source>
</evidence>
<dbReference type="InterPro" id="IPR020476">
    <property type="entry name" value="Nudix_hydrolase"/>
</dbReference>
<evidence type="ECO:0000313" key="5">
    <source>
        <dbReference type="EMBL" id="MCH7323031.1"/>
    </source>
</evidence>
<dbReference type="RefSeq" id="WP_241370193.1">
    <property type="nucleotide sequence ID" value="NZ_JAKZFC010000005.1"/>
</dbReference>
<dbReference type="PRINTS" id="PR00502">
    <property type="entry name" value="NUDIXFAMILY"/>
</dbReference>
<keyword evidence="2 3" id="KW-0378">Hydrolase</keyword>
<accession>A0ABS9UFB9</accession>
<organism evidence="5 6">
    <name type="scientific">Solibacillus palustris</name>
    <dbReference type="NCBI Taxonomy" id="2908203"/>
    <lineage>
        <taxon>Bacteria</taxon>
        <taxon>Bacillati</taxon>
        <taxon>Bacillota</taxon>
        <taxon>Bacilli</taxon>
        <taxon>Bacillales</taxon>
        <taxon>Caryophanaceae</taxon>
        <taxon>Solibacillus</taxon>
    </lineage>
</organism>
<dbReference type="Gene3D" id="3.90.79.10">
    <property type="entry name" value="Nucleoside Triphosphate Pyrophosphohydrolase"/>
    <property type="match status" value="1"/>
</dbReference>
<dbReference type="SUPFAM" id="SSF55811">
    <property type="entry name" value="Nudix"/>
    <property type="match status" value="1"/>
</dbReference>
<dbReference type="PROSITE" id="PS51462">
    <property type="entry name" value="NUDIX"/>
    <property type="match status" value="1"/>
</dbReference>